<keyword evidence="3 5" id="KW-0378">Hydrolase</keyword>
<keyword evidence="2" id="KW-0058">Aromatic hydrocarbons catabolism</keyword>
<dbReference type="SUPFAM" id="SSF53474">
    <property type="entry name" value="alpha/beta-Hydrolases"/>
    <property type="match status" value="1"/>
</dbReference>
<evidence type="ECO:0000313" key="6">
    <source>
        <dbReference type="Proteomes" id="UP000053268"/>
    </source>
</evidence>
<protein>
    <submittedName>
        <fullName evidence="5">Juvenile hormone epoxide hydrolase</fullName>
    </submittedName>
</protein>
<proteinExistence type="inferred from homology"/>
<name>A0A0N1I9K2_PAPXU</name>
<accession>A0A0N1I9K2</accession>
<evidence type="ECO:0000256" key="1">
    <source>
        <dbReference type="ARBA" id="ARBA00010088"/>
    </source>
</evidence>
<organism evidence="5 6">
    <name type="scientific">Papilio xuthus</name>
    <name type="common">Asian swallowtail butterfly</name>
    <dbReference type="NCBI Taxonomy" id="66420"/>
    <lineage>
        <taxon>Eukaryota</taxon>
        <taxon>Metazoa</taxon>
        <taxon>Ecdysozoa</taxon>
        <taxon>Arthropoda</taxon>
        <taxon>Hexapoda</taxon>
        <taxon>Insecta</taxon>
        <taxon>Pterygota</taxon>
        <taxon>Neoptera</taxon>
        <taxon>Endopterygota</taxon>
        <taxon>Lepidoptera</taxon>
        <taxon>Glossata</taxon>
        <taxon>Ditrysia</taxon>
        <taxon>Papilionoidea</taxon>
        <taxon>Papilionidae</taxon>
        <taxon>Papilioninae</taxon>
        <taxon>Papilio</taxon>
    </lineage>
</organism>
<gene>
    <name evidence="5" type="ORF">RR46_00152</name>
</gene>
<comment type="similarity">
    <text evidence="1">Belongs to the peptidase S33 family.</text>
</comment>
<dbReference type="Gene3D" id="3.40.50.1820">
    <property type="entry name" value="alpha/beta hydrolase"/>
    <property type="match status" value="1"/>
</dbReference>
<dbReference type="AlphaFoldDB" id="A0A0N1I9K2"/>
<dbReference type="STRING" id="66420.A0A0N1I9K2"/>
<dbReference type="Proteomes" id="UP000053268">
    <property type="component" value="Unassembled WGS sequence"/>
</dbReference>
<evidence type="ECO:0000313" key="5">
    <source>
        <dbReference type="EMBL" id="KPJ00061.1"/>
    </source>
</evidence>
<feature type="domain" description="Epoxide hydrolase N-terminal" evidence="4">
    <location>
        <begin position="23"/>
        <end position="104"/>
    </location>
</feature>
<dbReference type="GO" id="GO:0004301">
    <property type="term" value="F:epoxide hydrolase activity"/>
    <property type="evidence" value="ECO:0007669"/>
    <property type="project" value="TreeGrafter"/>
</dbReference>
<dbReference type="InterPro" id="IPR029058">
    <property type="entry name" value="AB_hydrolase_fold"/>
</dbReference>
<keyword evidence="6" id="KW-1185">Reference proteome</keyword>
<dbReference type="GO" id="GO:0097176">
    <property type="term" value="P:epoxide metabolic process"/>
    <property type="evidence" value="ECO:0007669"/>
    <property type="project" value="TreeGrafter"/>
</dbReference>
<sequence>MENQPTRDGLLTRQFTALRNEETVLIEQHMIKDLRSRLKNHRPLIPPLEGIAFEYGFNSKAIEPWLKYWAEEYPFKEREAFLNQFPQYKTNIQGLDIHFIRVKPQVC</sequence>
<dbReference type="PANTHER" id="PTHR21661:SF35">
    <property type="entry name" value="EPOXIDE HYDROLASE"/>
    <property type="match status" value="1"/>
</dbReference>
<evidence type="ECO:0000259" key="4">
    <source>
        <dbReference type="Pfam" id="PF06441"/>
    </source>
</evidence>
<dbReference type="EMBL" id="KQ459526">
    <property type="protein sequence ID" value="KPJ00061.1"/>
    <property type="molecule type" value="Genomic_DNA"/>
</dbReference>
<dbReference type="PANTHER" id="PTHR21661">
    <property type="entry name" value="EPOXIDE HYDROLASE 1-RELATED"/>
    <property type="match status" value="1"/>
</dbReference>
<dbReference type="Pfam" id="PF06441">
    <property type="entry name" value="EHN"/>
    <property type="match status" value="1"/>
</dbReference>
<evidence type="ECO:0000256" key="2">
    <source>
        <dbReference type="ARBA" id="ARBA00022797"/>
    </source>
</evidence>
<evidence type="ECO:0000256" key="3">
    <source>
        <dbReference type="ARBA" id="ARBA00022801"/>
    </source>
</evidence>
<reference evidence="5 6" key="1">
    <citation type="journal article" date="2015" name="Nat. Commun.">
        <title>Outbred genome sequencing and CRISPR/Cas9 gene editing in butterflies.</title>
        <authorList>
            <person name="Li X."/>
            <person name="Fan D."/>
            <person name="Zhang W."/>
            <person name="Liu G."/>
            <person name="Zhang L."/>
            <person name="Zhao L."/>
            <person name="Fang X."/>
            <person name="Chen L."/>
            <person name="Dong Y."/>
            <person name="Chen Y."/>
            <person name="Ding Y."/>
            <person name="Zhao R."/>
            <person name="Feng M."/>
            <person name="Zhu Y."/>
            <person name="Feng Y."/>
            <person name="Jiang X."/>
            <person name="Zhu D."/>
            <person name="Xiang H."/>
            <person name="Feng X."/>
            <person name="Li S."/>
            <person name="Wang J."/>
            <person name="Zhang G."/>
            <person name="Kronforst M.R."/>
            <person name="Wang W."/>
        </authorList>
    </citation>
    <scope>NUCLEOTIDE SEQUENCE [LARGE SCALE GENOMIC DNA]</scope>
    <source>
        <strain evidence="5">Ya'a_city_454_Px</strain>
        <tissue evidence="5">Whole body</tissue>
    </source>
</reference>
<dbReference type="InterPro" id="IPR010497">
    <property type="entry name" value="Epoxide_hydro_N"/>
</dbReference>